<dbReference type="Proteomes" id="UP000029665">
    <property type="component" value="Unassembled WGS sequence"/>
</dbReference>
<proteinExistence type="predicted"/>
<organism evidence="1 2">
    <name type="scientific">Pycnoporus cinnabarinus</name>
    <name type="common">Cinnabar-red polypore</name>
    <name type="synonym">Trametes cinnabarina</name>
    <dbReference type="NCBI Taxonomy" id="5643"/>
    <lineage>
        <taxon>Eukaryota</taxon>
        <taxon>Fungi</taxon>
        <taxon>Dikarya</taxon>
        <taxon>Basidiomycota</taxon>
        <taxon>Agaricomycotina</taxon>
        <taxon>Agaricomycetes</taxon>
        <taxon>Polyporales</taxon>
        <taxon>Polyporaceae</taxon>
        <taxon>Trametes</taxon>
    </lineage>
</organism>
<dbReference type="OMA" id="DIHILPH"/>
<evidence type="ECO:0000313" key="1">
    <source>
        <dbReference type="EMBL" id="CDO70028.1"/>
    </source>
</evidence>
<dbReference type="EMBL" id="CCBP010000063">
    <property type="protein sequence ID" value="CDO70028.1"/>
    <property type="molecule type" value="Genomic_DNA"/>
</dbReference>
<name>A0A060SCA6_PYCCI</name>
<gene>
    <name evidence="1" type="ORF">BN946_scf184597.g2</name>
</gene>
<sequence>MSSPRLTAPNRVSISSIQFNEAGLSTLRSFLGDGTVYQQFKCRFTSADFTWFASGMSQVDLDFLHNSFHRLWAIARETSGLMPNERNRIRTNLRSELKTLLFDMAALLDKVQGGNTLILHTDGTVRPGKPVDLTTIKVDIHILPHMLQRRPGVDVVAQLV</sequence>
<keyword evidence="2" id="KW-1185">Reference proteome</keyword>
<evidence type="ECO:0000313" key="2">
    <source>
        <dbReference type="Proteomes" id="UP000029665"/>
    </source>
</evidence>
<dbReference type="OrthoDB" id="2756427at2759"/>
<protein>
    <submittedName>
        <fullName evidence="1">Uncharacterized protein</fullName>
    </submittedName>
</protein>
<dbReference type="AlphaFoldDB" id="A0A060SCA6"/>
<dbReference type="HOGENOM" id="CLU_1653030_0_0_1"/>
<accession>A0A060SCA6</accession>
<reference evidence="1" key="1">
    <citation type="submission" date="2014-01" db="EMBL/GenBank/DDBJ databases">
        <title>The genome of the white-rot fungus Pycnoporus cinnabarinus: a basidiomycete model with a versatile arsenal for lignocellulosic biomass breakdown.</title>
        <authorList>
            <person name="Levasseur A."/>
            <person name="Lomascolo A."/>
            <person name="Ruiz-Duenas F.J."/>
            <person name="Uzan E."/>
            <person name="Piumi F."/>
            <person name="Kues U."/>
            <person name="Ram A.F.J."/>
            <person name="Murat C."/>
            <person name="Haon M."/>
            <person name="Benoit I."/>
            <person name="Arfi Y."/>
            <person name="Chevret D."/>
            <person name="Drula E."/>
            <person name="Kwon M.J."/>
            <person name="Gouret P."/>
            <person name="Lesage-Meessen L."/>
            <person name="Lombard V."/>
            <person name="Mariette J."/>
            <person name="Noirot C."/>
            <person name="Park J."/>
            <person name="Patyshakuliyeva A."/>
            <person name="Wieneger R.A.B."/>
            <person name="Wosten H.A.B."/>
            <person name="Martin F."/>
            <person name="Coutinho P.M."/>
            <person name="de Vries R."/>
            <person name="Martinez A.T."/>
            <person name="Klopp C."/>
            <person name="Pontarotti P."/>
            <person name="Henrissat B."/>
            <person name="Record E."/>
        </authorList>
    </citation>
    <scope>NUCLEOTIDE SEQUENCE [LARGE SCALE GENOMIC DNA]</scope>
    <source>
        <strain evidence="1">BRFM137</strain>
    </source>
</reference>
<comment type="caution">
    <text evidence="1">The sequence shown here is derived from an EMBL/GenBank/DDBJ whole genome shotgun (WGS) entry which is preliminary data.</text>
</comment>